<keyword evidence="14" id="KW-1185">Reference proteome</keyword>
<dbReference type="InterPro" id="IPR009057">
    <property type="entry name" value="Homeodomain-like_sf"/>
</dbReference>
<evidence type="ECO:0000256" key="4">
    <source>
        <dbReference type="ARBA" id="ARBA00023015"/>
    </source>
</evidence>
<dbReference type="SUPFAM" id="SSF52540">
    <property type="entry name" value="P-loop containing nucleoside triphosphate hydrolases"/>
    <property type="match status" value="1"/>
</dbReference>
<dbReference type="InterPro" id="IPR002078">
    <property type="entry name" value="Sigma_54_int"/>
</dbReference>
<dbReference type="InterPro" id="IPR025943">
    <property type="entry name" value="Sigma_54_int_dom_ATP-bd_2"/>
</dbReference>
<feature type="domain" description="PAC" evidence="11">
    <location>
        <begin position="307"/>
        <end position="360"/>
    </location>
</feature>
<protein>
    <recommendedName>
        <fullName evidence="7">HTH-type transcriptional regulatory protein TyrR</fullName>
    </recommendedName>
</protein>
<dbReference type="PROSITE" id="PS00676">
    <property type="entry name" value="SIGMA54_INTERACT_2"/>
    <property type="match status" value="1"/>
</dbReference>
<dbReference type="SUPFAM" id="SSF55785">
    <property type="entry name" value="PYP-like sensor domain (PAS domain)"/>
    <property type="match status" value="2"/>
</dbReference>
<comment type="caution">
    <text evidence="13">The sequence shown here is derived from an EMBL/GenBank/DDBJ whole genome shotgun (WGS) entry which is preliminary data.</text>
</comment>
<dbReference type="Proteomes" id="UP000579281">
    <property type="component" value="Unassembled WGS sequence"/>
</dbReference>
<dbReference type="PANTHER" id="PTHR32071:SF57">
    <property type="entry name" value="C4-DICARBOXYLATE TRANSPORT TRANSCRIPTIONAL REGULATORY PROTEIN DCTD"/>
    <property type="match status" value="1"/>
</dbReference>
<reference evidence="13 14" key="1">
    <citation type="submission" date="2020-08" db="EMBL/GenBank/DDBJ databases">
        <title>Genomic Encyclopedia of Type Strains, Phase IV (KMG-IV): sequencing the most valuable type-strain genomes for metagenomic binning, comparative biology and taxonomic classification.</title>
        <authorList>
            <person name="Goeker M."/>
        </authorList>
    </citation>
    <scope>NUCLEOTIDE SEQUENCE [LARGE SCALE GENOMIC DNA]</scope>
    <source>
        <strain evidence="13 14">DSM 103526</strain>
    </source>
</reference>
<dbReference type="InterPro" id="IPR025662">
    <property type="entry name" value="Sigma_54_int_dom_ATP-bd_1"/>
</dbReference>
<dbReference type="InterPro" id="IPR027417">
    <property type="entry name" value="P-loop_NTPase"/>
</dbReference>
<evidence type="ECO:0000259" key="11">
    <source>
        <dbReference type="PROSITE" id="PS50113"/>
    </source>
</evidence>
<dbReference type="InterPro" id="IPR000700">
    <property type="entry name" value="PAS-assoc_C"/>
</dbReference>
<dbReference type="Pfam" id="PF25601">
    <property type="entry name" value="AAA_lid_14"/>
    <property type="match status" value="1"/>
</dbReference>
<dbReference type="GO" id="GO:0003677">
    <property type="term" value="F:DNA binding"/>
    <property type="evidence" value="ECO:0007669"/>
    <property type="project" value="UniProtKB-KW"/>
</dbReference>
<dbReference type="NCBIfam" id="TIGR00229">
    <property type="entry name" value="sensory_box"/>
    <property type="match status" value="1"/>
</dbReference>
<organism evidence="13 14">
    <name type="scientific">Anaerosolibacter carboniphilus</name>
    <dbReference type="NCBI Taxonomy" id="1417629"/>
    <lineage>
        <taxon>Bacteria</taxon>
        <taxon>Bacillati</taxon>
        <taxon>Bacillota</taxon>
        <taxon>Clostridia</taxon>
        <taxon>Peptostreptococcales</taxon>
        <taxon>Thermotaleaceae</taxon>
        <taxon>Anaerosolibacter</taxon>
    </lineage>
</organism>
<dbReference type="InterPro" id="IPR003593">
    <property type="entry name" value="AAA+_ATPase"/>
</dbReference>
<dbReference type="InterPro" id="IPR058031">
    <property type="entry name" value="AAA_lid_NorR"/>
</dbReference>
<dbReference type="SMART" id="SM00091">
    <property type="entry name" value="PAS"/>
    <property type="match status" value="2"/>
</dbReference>
<keyword evidence="5" id="KW-0238">DNA-binding</keyword>
<feature type="domain" description="Sigma-54 factor interaction" evidence="9">
    <location>
        <begin position="385"/>
        <end position="614"/>
    </location>
</feature>
<dbReference type="PROSITE" id="PS00675">
    <property type="entry name" value="SIGMA54_INTERACT_1"/>
    <property type="match status" value="1"/>
</dbReference>
<dbReference type="InterPro" id="IPR013767">
    <property type="entry name" value="PAS_fold"/>
</dbReference>
<name>A0A841KVR2_9FIRM</name>
<dbReference type="EMBL" id="JACHEN010000024">
    <property type="protein sequence ID" value="MBB6217457.1"/>
    <property type="molecule type" value="Genomic_DNA"/>
</dbReference>
<keyword evidence="2" id="KW-0058">Aromatic hydrocarbons catabolism</keyword>
<proteinExistence type="predicted"/>
<evidence type="ECO:0000313" key="13">
    <source>
        <dbReference type="EMBL" id="MBB6217457.1"/>
    </source>
</evidence>
<feature type="domain" description="PAS" evidence="10">
    <location>
        <begin position="124"/>
        <end position="168"/>
    </location>
</feature>
<dbReference type="PROSITE" id="PS50112">
    <property type="entry name" value="PAS"/>
    <property type="match status" value="2"/>
</dbReference>
<feature type="domain" description="CBS" evidence="12">
    <location>
        <begin position="7"/>
        <end position="64"/>
    </location>
</feature>
<dbReference type="InterPro" id="IPR030828">
    <property type="entry name" value="HTH_TyrR"/>
</dbReference>
<evidence type="ECO:0000259" key="10">
    <source>
        <dbReference type="PROSITE" id="PS50112"/>
    </source>
</evidence>
<dbReference type="Gene3D" id="1.10.8.60">
    <property type="match status" value="1"/>
</dbReference>
<dbReference type="Pfam" id="PF00989">
    <property type="entry name" value="PAS"/>
    <property type="match status" value="2"/>
</dbReference>
<dbReference type="PROSITE" id="PS51371">
    <property type="entry name" value="CBS"/>
    <property type="match status" value="1"/>
</dbReference>
<dbReference type="SUPFAM" id="SSF54631">
    <property type="entry name" value="CBS-domain pair"/>
    <property type="match status" value="1"/>
</dbReference>
<dbReference type="PANTHER" id="PTHR32071">
    <property type="entry name" value="TRANSCRIPTIONAL REGULATORY PROTEIN"/>
    <property type="match status" value="1"/>
</dbReference>
<evidence type="ECO:0000256" key="1">
    <source>
        <dbReference type="ARBA" id="ARBA00022741"/>
    </source>
</evidence>
<dbReference type="Pfam" id="PF00158">
    <property type="entry name" value="Sigma54_activat"/>
    <property type="match status" value="1"/>
</dbReference>
<dbReference type="GO" id="GO:0005524">
    <property type="term" value="F:ATP binding"/>
    <property type="evidence" value="ECO:0007669"/>
    <property type="project" value="UniProtKB-KW"/>
</dbReference>
<evidence type="ECO:0000256" key="7">
    <source>
        <dbReference type="ARBA" id="ARBA00029500"/>
    </source>
</evidence>
<dbReference type="SMART" id="SM00116">
    <property type="entry name" value="CBS"/>
    <property type="match status" value="2"/>
</dbReference>
<keyword evidence="3" id="KW-0067">ATP-binding</keyword>
<dbReference type="CDD" id="cd00130">
    <property type="entry name" value="PAS"/>
    <property type="match status" value="2"/>
</dbReference>
<evidence type="ECO:0000256" key="8">
    <source>
        <dbReference type="PROSITE-ProRule" id="PRU00703"/>
    </source>
</evidence>
<dbReference type="Gene3D" id="3.30.450.20">
    <property type="entry name" value="PAS domain"/>
    <property type="match status" value="2"/>
</dbReference>
<evidence type="ECO:0000259" key="12">
    <source>
        <dbReference type="PROSITE" id="PS51371"/>
    </source>
</evidence>
<dbReference type="RefSeq" id="WP_184311958.1">
    <property type="nucleotide sequence ID" value="NZ_JACHEN010000024.1"/>
</dbReference>
<dbReference type="GO" id="GO:0006355">
    <property type="term" value="P:regulation of DNA-templated transcription"/>
    <property type="evidence" value="ECO:0007669"/>
    <property type="project" value="InterPro"/>
</dbReference>
<dbReference type="PROSITE" id="PS50113">
    <property type="entry name" value="PAC"/>
    <property type="match status" value="1"/>
</dbReference>
<keyword evidence="6" id="KW-0804">Transcription</keyword>
<keyword evidence="1" id="KW-0547">Nucleotide-binding</keyword>
<dbReference type="CDD" id="cd02205">
    <property type="entry name" value="CBS_pair_SF"/>
    <property type="match status" value="1"/>
</dbReference>
<evidence type="ECO:0000313" key="14">
    <source>
        <dbReference type="Proteomes" id="UP000579281"/>
    </source>
</evidence>
<dbReference type="AlphaFoldDB" id="A0A841KVR2"/>
<evidence type="ECO:0000256" key="6">
    <source>
        <dbReference type="ARBA" id="ARBA00023163"/>
    </source>
</evidence>
<keyword evidence="4" id="KW-0805">Transcription regulation</keyword>
<dbReference type="InterPro" id="IPR025944">
    <property type="entry name" value="Sigma_54_int_dom_CS"/>
</dbReference>
<keyword evidence="8" id="KW-0129">CBS domain</keyword>
<dbReference type="SMART" id="SM00382">
    <property type="entry name" value="AAA"/>
    <property type="match status" value="1"/>
</dbReference>
<dbReference type="SUPFAM" id="SSF46689">
    <property type="entry name" value="Homeodomain-like"/>
    <property type="match status" value="1"/>
</dbReference>
<dbReference type="InterPro" id="IPR000644">
    <property type="entry name" value="CBS_dom"/>
</dbReference>
<evidence type="ECO:0000256" key="2">
    <source>
        <dbReference type="ARBA" id="ARBA00022797"/>
    </source>
</evidence>
<dbReference type="Pfam" id="PF00571">
    <property type="entry name" value="CBS"/>
    <property type="match status" value="2"/>
</dbReference>
<dbReference type="InterPro" id="IPR035965">
    <property type="entry name" value="PAS-like_dom_sf"/>
</dbReference>
<dbReference type="InterPro" id="IPR000014">
    <property type="entry name" value="PAS"/>
</dbReference>
<evidence type="ECO:0000259" key="9">
    <source>
        <dbReference type="PROSITE" id="PS50045"/>
    </source>
</evidence>
<dbReference type="CDD" id="cd00009">
    <property type="entry name" value="AAA"/>
    <property type="match status" value="1"/>
</dbReference>
<dbReference type="Gene3D" id="3.40.50.300">
    <property type="entry name" value="P-loop containing nucleotide triphosphate hydrolases"/>
    <property type="match status" value="1"/>
</dbReference>
<evidence type="ECO:0000256" key="3">
    <source>
        <dbReference type="ARBA" id="ARBA00022840"/>
    </source>
</evidence>
<dbReference type="FunFam" id="3.40.50.300:FF:000006">
    <property type="entry name" value="DNA-binding transcriptional regulator NtrC"/>
    <property type="match status" value="1"/>
</dbReference>
<dbReference type="Gene3D" id="1.10.10.60">
    <property type="entry name" value="Homeodomain-like"/>
    <property type="match status" value="1"/>
</dbReference>
<feature type="domain" description="PAS" evidence="10">
    <location>
        <begin position="241"/>
        <end position="289"/>
    </location>
</feature>
<evidence type="ECO:0000256" key="5">
    <source>
        <dbReference type="ARBA" id="ARBA00023125"/>
    </source>
</evidence>
<gene>
    <name evidence="13" type="ORF">HNQ80_003578</name>
</gene>
<dbReference type="PROSITE" id="PS00688">
    <property type="entry name" value="SIGMA54_INTERACT_3"/>
    <property type="match status" value="1"/>
</dbReference>
<dbReference type="Pfam" id="PF18024">
    <property type="entry name" value="HTH_50"/>
    <property type="match status" value="1"/>
</dbReference>
<dbReference type="PROSITE" id="PS50045">
    <property type="entry name" value="SIGMA54_INTERACT_4"/>
    <property type="match status" value="1"/>
</dbReference>
<accession>A0A841KVR2</accession>
<dbReference type="InterPro" id="IPR046342">
    <property type="entry name" value="CBS_dom_sf"/>
</dbReference>
<dbReference type="Gene3D" id="3.10.580.10">
    <property type="entry name" value="CBS-domain"/>
    <property type="match status" value="1"/>
</dbReference>
<sequence length="692" mass="78084">MKVRELMTPNPIRLAMNDSLGDAAKLLISYQVDGAAIVDGKAKVMGIITKTDLVKAFQNGVGPYTILEELPKRRIKTIHQDTSVKDVCDLEMEILPVVDDKMCLVGMLTRTDVRDRLIEKSQQEIGLLNSILKSTNNGVIIVDEQGVIVRMNPSALRILDLEQHTVVGFPANVVVPNLMLDEIIQTGAEKKNEKLKFKDKTLICDKVPLYKEGKIQGGVLIFRDSSEYQSIIDELDTVQRLSKKLDAVIECSYDGIYITDGQANTLRINKSYESITGLKREEMLGRNMVELEREGYVSKSATLIVLKERKTTTIEQEFKTGRRVLVTGTPIFDDRSEITMVVTNVRDVTSLVKLQEQLKENQELTQKYFTEIEEMRLQIIGDQDIIAKDEKMINTLRLAKRVAKVDTTVLILGETGVGKEEVAKFIHKNSKRKDKAFVKVNCGAIPKSLMESELFGYEKGAFTGANREGKMGLFEVADGGTLFLDEIGELPMEMQVRLLRTLQEQEITRVGSTKPLKIDVRILAATNRDLKEMVDAKAFRQDLYYRLNVVPLNILPLRERGMDVFPLIQHFLSTLNEKYGWDKSFSRDAVDCLCEYNWPGNVRELKNIVERAIVMSDNSVIASSDLPKTVMCNDGENIIVSGSEIIPLKSAIENIEKQLIDSAFQKYKSVRRAAKALGIDPSTFVRKRQKYD</sequence>